<accession>A0A0C3A734</accession>
<sequence>MGIERRILGGSQEGDENYCLFRDLRGTSAEGGYLLDRFRPTKKPHQETVGTS</sequence>
<dbReference type="HOGENOM" id="CLU_3088639_0_0_1"/>
<reference evidence="1 2" key="1">
    <citation type="submission" date="2014-04" db="EMBL/GenBank/DDBJ databases">
        <authorList>
            <consortium name="DOE Joint Genome Institute"/>
            <person name="Kuo A."/>
            <person name="Kohler A."/>
            <person name="Nagy L.G."/>
            <person name="Floudas D."/>
            <person name="Copeland A."/>
            <person name="Barry K.W."/>
            <person name="Cichocki N."/>
            <person name="Veneault-Fourrey C."/>
            <person name="LaButti K."/>
            <person name="Lindquist E.A."/>
            <person name="Lipzen A."/>
            <person name="Lundell T."/>
            <person name="Morin E."/>
            <person name="Murat C."/>
            <person name="Sun H."/>
            <person name="Tunlid A."/>
            <person name="Henrissat B."/>
            <person name="Grigoriev I.V."/>
            <person name="Hibbett D.S."/>
            <person name="Martin F."/>
            <person name="Nordberg H.P."/>
            <person name="Cantor M.N."/>
            <person name="Hua S.X."/>
        </authorList>
    </citation>
    <scope>NUCLEOTIDE SEQUENCE [LARGE SCALE GENOMIC DNA]</scope>
    <source>
        <strain evidence="1 2">Foug A</strain>
    </source>
</reference>
<reference evidence="2" key="2">
    <citation type="submission" date="2015-01" db="EMBL/GenBank/DDBJ databases">
        <title>Evolutionary Origins and Diversification of the Mycorrhizal Mutualists.</title>
        <authorList>
            <consortium name="DOE Joint Genome Institute"/>
            <consortium name="Mycorrhizal Genomics Consortium"/>
            <person name="Kohler A."/>
            <person name="Kuo A."/>
            <person name="Nagy L.G."/>
            <person name="Floudas D."/>
            <person name="Copeland A."/>
            <person name="Barry K.W."/>
            <person name="Cichocki N."/>
            <person name="Veneault-Fourrey C."/>
            <person name="LaButti K."/>
            <person name="Lindquist E.A."/>
            <person name="Lipzen A."/>
            <person name="Lundell T."/>
            <person name="Morin E."/>
            <person name="Murat C."/>
            <person name="Riley R."/>
            <person name="Ohm R."/>
            <person name="Sun H."/>
            <person name="Tunlid A."/>
            <person name="Henrissat B."/>
            <person name="Grigoriev I.V."/>
            <person name="Hibbett D.S."/>
            <person name="Martin F."/>
        </authorList>
    </citation>
    <scope>NUCLEOTIDE SEQUENCE [LARGE SCALE GENOMIC DNA]</scope>
    <source>
        <strain evidence="2">Foug A</strain>
    </source>
</reference>
<gene>
    <name evidence="1" type="ORF">SCLCIDRAFT_937500</name>
</gene>
<evidence type="ECO:0000313" key="1">
    <source>
        <dbReference type="EMBL" id="KIM60617.1"/>
    </source>
</evidence>
<protein>
    <submittedName>
        <fullName evidence="1">Uncharacterized protein</fullName>
    </submittedName>
</protein>
<name>A0A0C3A734_9AGAM</name>
<organism evidence="1 2">
    <name type="scientific">Scleroderma citrinum Foug A</name>
    <dbReference type="NCBI Taxonomy" id="1036808"/>
    <lineage>
        <taxon>Eukaryota</taxon>
        <taxon>Fungi</taxon>
        <taxon>Dikarya</taxon>
        <taxon>Basidiomycota</taxon>
        <taxon>Agaricomycotina</taxon>
        <taxon>Agaricomycetes</taxon>
        <taxon>Agaricomycetidae</taxon>
        <taxon>Boletales</taxon>
        <taxon>Sclerodermatineae</taxon>
        <taxon>Sclerodermataceae</taxon>
        <taxon>Scleroderma</taxon>
    </lineage>
</organism>
<dbReference type="InParanoid" id="A0A0C3A734"/>
<dbReference type="AlphaFoldDB" id="A0A0C3A734"/>
<dbReference type="Proteomes" id="UP000053989">
    <property type="component" value="Unassembled WGS sequence"/>
</dbReference>
<dbReference type="EMBL" id="KN822060">
    <property type="protein sequence ID" value="KIM60617.1"/>
    <property type="molecule type" value="Genomic_DNA"/>
</dbReference>
<evidence type="ECO:0000313" key="2">
    <source>
        <dbReference type="Proteomes" id="UP000053989"/>
    </source>
</evidence>
<proteinExistence type="predicted"/>
<keyword evidence="2" id="KW-1185">Reference proteome</keyword>